<dbReference type="SMART" id="SM00796">
    <property type="entry name" value="AHS1"/>
    <property type="match status" value="1"/>
</dbReference>
<proteinExistence type="predicted"/>
<dbReference type="InterPro" id="IPR029000">
    <property type="entry name" value="Cyclophilin-like_dom_sf"/>
</dbReference>
<dbReference type="SUPFAM" id="SSF50891">
    <property type="entry name" value="Cyclophilin-like"/>
    <property type="match status" value="2"/>
</dbReference>
<keyword evidence="8" id="KW-1185">Reference proteome</keyword>
<reference evidence="7" key="1">
    <citation type="submission" date="2022-08" db="EMBL/GenBank/DDBJ databases">
        <title>Draft genome sequence of Microbacterium arabinogalactanolyticum JCM 9171.</title>
        <authorList>
            <person name="Fujita K."/>
            <person name="Ishiwata A."/>
            <person name="Fushinobu S."/>
        </authorList>
    </citation>
    <scope>NUCLEOTIDE SEQUENCE</scope>
    <source>
        <strain evidence="7">JCM 9171</strain>
    </source>
</reference>
<organism evidence="7 8">
    <name type="scientific">Microbacterium arabinogalactanolyticum</name>
    <dbReference type="NCBI Taxonomy" id="69365"/>
    <lineage>
        <taxon>Bacteria</taxon>
        <taxon>Bacillati</taxon>
        <taxon>Actinomycetota</taxon>
        <taxon>Actinomycetes</taxon>
        <taxon>Micrococcales</taxon>
        <taxon>Microbacteriaceae</taxon>
        <taxon>Microbacterium</taxon>
    </lineage>
</organism>
<gene>
    <name evidence="7" type="ORF">MIAR_00290</name>
</gene>
<feature type="compositionally biased region" description="Low complexity" evidence="4">
    <location>
        <begin position="533"/>
        <end position="542"/>
    </location>
</feature>
<protein>
    <submittedName>
        <fullName evidence="7">Allophanate hydrolase</fullName>
    </submittedName>
</protein>
<dbReference type="PANTHER" id="PTHR43309">
    <property type="entry name" value="5-OXOPROLINASE SUBUNIT C"/>
    <property type="match status" value="1"/>
</dbReference>
<dbReference type="Pfam" id="PF02626">
    <property type="entry name" value="CT_A_B"/>
    <property type="match status" value="1"/>
</dbReference>
<dbReference type="EMBL" id="BRZC01000001">
    <property type="protein sequence ID" value="GLC83441.1"/>
    <property type="molecule type" value="Genomic_DNA"/>
</dbReference>
<evidence type="ECO:0000313" key="8">
    <source>
        <dbReference type="Proteomes" id="UP001165068"/>
    </source>
</evidence>
<dbReference type="Gene3D" id="2.40.100.10">
    <property type="entry name" value="Cyclophilin-like"/>
    <property type="match status" value="2"/>
</dbReference>
<dbReference type="InterPro" id="IPR003778">
    <property type="entry name" value="CT_A_B"/>
</dbReference>
<feature type="domain" description="Carboxyltransferase" evidence="5">
    <location>
        <begin position="1"/>
        <end position="189"/>
    </location>
</feature>
<evidence type="ECO:0000313" key="7">
    <source>
        <dbReference type="EMBL" id="GLC83441.1"/>
    </source>
</evidence>
<dbReference type="SMART" id="SM00797">
    <property type="entry name" value="AHS2"/>
    <property type="match status" value="1"/>
</dbReference>
<evidence type="ECO:0000259" key="6">
    <source>
        <dbReference type="SMART" id="SM00797"/>
    </source>
</evidence>
<feature type="domain" description="Carboxyltransferase" evidence="6">
    <location>
        <begin position="260"/>
        <end position="544"/>
    </location>
</feature>
<dbReference type="Gene3D" id="3.30.1360.40">
    <property type="match status" value="1"/>
</dbReference>
<name>A0ABQ5NCQ4_9MICO</name>
<dbReference type="InterPro" id="IPR052708">
    <property type="entry name" value="PxpC"/>
</dbReference>
<dbReference type="SUPFAM" id="SSF160467">
    <property type="entry name" value="PH0987 N-terminal domain-like"/>
    <property type="match status" value="1"/>
</dbReference>
<evidence type="ECO:0000256" key="3">
    <source>
        <dbReference type="ARBA" id="ARBA00022840"/>
    </source>
</evidence>
<dbReference type="InterPro" id="IPR003833">
    <property type="entry name" value="CT_C_D"/>
</dbReference>
<keyword evidence="1" id="KW-0547">Nucleotide-binding</keyword>
<evidence type="ECO:0000256" key="2">
    <source>
        <dbReference type="ARBA" id="ARBA00022801"/>
    </source>
</evidence>
<keyword evidence="2 7" id="KW-0378">Hydrolase</keyword>
<dbReference type="PANTHER" id="PTHR43309:SF3">
    <property type="entry name" value="5-OXOPROLINASE SUBUNIT C"/>
    <property type="match status" value="1"/>
</dbReference>
<evidence type="ECO:0000256" key="4">
    <source>
        <dbReference type="SAM" id="MobiDB-lite"/>
    </source>
</evidence>
<keyword evidence="3" id="KW-0067">ATP-binding</keyword>
<dbReference type="RefSeq" id="WP_285629774.1">
    <property type="nucleotide sequence ID" value="NZ_BAAAUK010000001.1"/>
</dbReference>
<sequence length="565" mass="58639">MRILTASDRALLAEAADLDEAMRLNLAWDGVPGVVERIPGARTVLVRFDPLRVSAGELAAVLESTEVDAEHVPHTREVKVPVRYDGEDLDEVATLLGVSAEEVVNRHLSAEWQVAFSGFAPGFGYTVSTDPLFDVPRRSSPRTRVPAGSVALAGHFTGVYPRESPGGWQLIGRTDAAMWDIDRDPPALLSPGTLVRFERVRAAVAGALSPDSAGSLTLAEGPASDEGVLRQAQQPNPGIEVVRPSLQLLVQDLGRFGHAALGVSASGVADRTALRDANRAVGNRPDAAVLESVGGCVLRFRGDGVAAVAGAIGELTLTDAAGATRTIPHGAPFATADGDELALGHPGHGLRYVIAVRGGVLAPQALGSTASDTLAGLGPAPLAAGDMLGIGEAGHLSADPHPQPRALPASGDLVELDITLGPRDDWFTPAAIETLTGQDWTVTPRSDRVGIRLHGETPLERSVAGELPSEGAVNGAIQVPPDGQPVLFLPDHPLTGGYPIIGALTDRGLDLAGQLPPGARIRFRIVDPGEPGRSPSASASRAAFDDDMPQSSPFSDAIPTEKSPS</sequence>
<accession>A0ABQ5NCQ4</accession>
<dbReference type="GO" id="GO:0016787">
    <property type="term" value="F:hydrolase activity"/>
    <property type="evidence" value="ECO:0007669"/>
    <property type="project" value="UniProtKB-KW"/>
</dbReference>
<dbReference type="Pfam" id="PF02682">
    <property type="entry name" value="CT_C_D"/>
    <property type="match status" value="1"/>
</dbReference>
<dbReference type="Proteomes" id="UP001165068">
    <property type="component" value="Unassembled WGS sequence"/>
</dbReference>
<evidence type="ECO:0000259" key="5">
    <source>
        <dbReference type="SMART" id="SM00796"/>
    </source>
</evidence>
<feature type="region of interest" description="Disordered" evidence="4">
    <location>
        <begin position="526"/>
        <end position="565"/>
    </location>
</feature>
<comment type="caution">
    <text evidence="7">The sequence shown here is derived from an EMBL/GenBank/DDBJ whole genome shotgun (WGS) entry which is preliminary data.</text>
</comment>
<evidence type="ECO:0000256" key="1">
    <source>
        <dbReference type="ARBA" id="ARBA00022741"/>
    </source>
</evidence>